<comment type="caution">
    <text evidence="2">The sequence shown here is derived from an EMBL/GenBank/DDBJ whole genome shotgun (WGS) entry which is preliminary data.</text>
</comment>
<evidence type="ECO:0000313" key="2">
    <source>
        <dbReference type="EMBL" id="MBA4863075.1"/>
    </source>
</evidence>
<organism evidence="2 3">
    <name type="scientific">Streptomyces himalayensis subsp. aureolus</name>
    <dbReference type="NCBI Taxonomy" id="2758039"/>
    <lineage>
        <taxon>Bacteria</taxon>
        <taxon>Bacillati</taxon>
        <taxon>Actinomycetota</taxon>
        <taxon>Actinomycetes</taxon>
        <taxon>Kitasatosporales</taxon>
        <taxon>Streptomycetaceae</taxon>
        <taxon>Streptomyces</taxon>
        <taxon>Streptomyces himalayensis</taxon>
    </lineage>
</organism>
<feature type="region of interest" description="Disordered" evidence="1">
    <location>
        <begin position="15"/>
        <end position="49"/>
    </location>
</feature>
<evidence type="ECO:0000256" key="1">
    <source>
        <dbReference type="SAM" id="MobiDB-lite"/>
    </source>
</evidence>
<name>A0A7W2D1J8_9ACTN</name>
<dbReference type="RefSeq" id="WP_181864824.1">
    <property type="nucleotide sequence ID" value="NZ_JACEQY010000017.1"/>
</dbReference>
<reference evidence="2 3" key="1">
    <citation type="submission" date="2020-07" db="EMBL/GenBank/DDBJ databases">
        <title>Streptomyces isolated from Indian soil.</title>
        <authorList>
            <person name="Mandal S."/>
            <person name="Maiti P.K."/>
        </authorList>
    </citation>
    <scope>NUCLEOTIDE SEQUENCE [LARGE SCALE GENOMIC DNA]</scope>
    <source>
        <strain evidence="2 3">PSKA54</strain>
    </source>
</reference>
<feature type="compositionally biased region" description="Basic residues" evidence="1">
    <location>
        <begin position="29"/>
        <end position="41"/>
    </location>
</feature>
<dbReference type="EMBL" id="JACEQY010000017">
    <property type="protein sequence ID" value="MBA4863075.1"/>
    <property type="molecule type" value="Genomic_DNA"/>
</dbReference>
<keyword evidence="3" id="KW-1185">Reference proteome</keyword>
<protein>
    <submittedName>
        <fullName evidence="2">Uncharacterized protein</fullName>
    </submittedName>
</protein>
<dbReference type="Proteomes" id="UP000586976">
    <property type="component" value="Unassembled WGS sequence"/>
</dbReference>
<feature type="compositionally biased region" description="Low complexity" evidence="1">
    <location>
        <begin position="15"/>
        <end position="28"/>
    </location>
</feature>
<gene>
    <name evidence="2" type="ORF">H1V43_17145</name>
</gene>
<evidence type="ECO:0000313" key="3">
    <source>
        <dbReference type="Proteomes" id="UP000586976"/>
    </source>
</evidence>
<sequence>MARIHVLARYAAAGAGDAPCPGRRAAAPPRRRAAVPPRRRAAAQAAVTV</sequence>
<accession>A0A7W2D1J8</accession>
<dbReference type="AlphaFoldDB" id="A0A7W2D1J8"/>
<proteinExistence type="predicted"/>